<organism evidence="1">
    <name type="scientific">marine sediment metagenome</name>
    <dbReference type="NCBI Taxonomy" id="412755"/>
    <lineage>
        <taxon>unclassified sequences</taxon>
        <taxon>metagenomes</taxon>
        <taxon>ecological metagenomes</taxon>
    </lineage>
</organism>
<dbReference type="SUPFAM" id="SSF82171">
    <property type="entry name" value="DPP6 N-terminal domain-like"/>
    <property type="match status" value="1"/>
</dbReference>
<evidence type="ECO:0008006" key="2">
    <source>
        <dbReference type="Google" id="ProtNLM"/>
    </source>
</evidence>
<sequence length="118" mass="14055">RKYGDHYYLFQDLSSEFEILGEKDFSSDGHCSYSPDRKYILTDTYPDNERMRTLILYRIVDNKRIDIGNFFSPPEIAEEIRCDLHPRWSRDGKKICIDSTHEGNRQIYVLDISQIIEK</sequence>
<name>X1A2L9_9ZZZZ</name>
<dbReference type="AlphaFoldDB" id="X1A2L9"/>
<dbReference type="EMBL" id="BART01008488">
    <property type="protein sequence ID" value="GAG54506.1"/>
    <property type="molecule type" value="Genomic_DNA"/>
</dbReference>
<reference evidence="1" key="1">
    <citation type="journal article" date="2014" name="Front. Microbiol.">
        <title>High frequency of phylogenetically diverse reductive dehalogenase-homologous genes in deep subseafloor sedimentary metagenomes.</title>
        <authorList>
            <person name="Kawai M."/>
            <person name="Futagami T."/>
            <person name="Toyoda A."/>
            <person name="Takaki Y."/>
            <person name="Nishi S."/>
            <person name="Hori S."/>
            <person name="Arai W."/>
            <person name="Tsubouchi T."/>
            <person name="Morono Y."/>
            <person name="Uchiyama I."/>
            <person name="Ito T."/>
            <person name="Fujiyama A."/>
            <person name="Inagaki F."/>
            <person name="Takami H."/>
        </authorList>
    </citation>
    <scope>NUCLEOTIDE SEQUENCE</scope>
    <source>
        <strain evidence="1">Expedition CK06-06</strain>
    </source>
</reference>
<accession>X1A2L9</accession>
<dbReference type="Gene3D" id="2.120.10.30">
    <property type="entry name" value="TolB, C-terminal domain"/>
    <property type="match status" value="1"/>
</dbReference>
<dbReference type="InterPro" id="IPR011042">
    <property type="entry name" value="6-blade_b-propeller_TolB-like"/>
</dbReference>
<dbReference type="Pfam" id="PF07676">
    <property type="entry name" value="PD40"/>
    <property type="match status" value="1"/>
</dbReference>
<evidence type="ECO:0000313" key="1">
    <source>
        <dbReference type="EMBL" id="GAG54506.1"/>
    </source>
</evidence>
<protein>
    <recommendedName>
        <fullName evidence="2">Dipeptidylpeptidase IV N-terminal domain-containing protein</fullName>
    </recommendedName>
</protein>
<dbReference type="InterPro" id="IPR011659">
    <property type="entry name" value="WD40"/>
</dbReference>
<feature type="non-terminal residue" evidence="1">
    <location>
        <position position="1"/>
    </location>
</feature>
<comment type="caution">
    <text evidence="1">The sequence shown here is derived from an EMBL/GenBank/DDBJ whole genome shotgun (WGS) entry which is preliminary data.</text>
</comment>
<gene>
    <name evidence="1" type="ORF">S01H4_19079</name>
</gene>
<proteinExistence type="predicted"/>